<dbReference type="InterPro" id="IPR013105">
    <property type="entry name" value="TPR_2"/>
</dbReference>
<dbReference type="Pfam" id="PF13181">
    <property type="entry name" value="TPR_8"/>
    <property type="match status" value="1"/>
</dbReference>
<keyword evidence="5" id="KW-0472">Membrane</keyword>
<evidence type="ECO:0000256" key="2">
    <source>
        <dbReference type="ARBA" id="ARBA00022803"/>
    </source>
</evidence>
<dbReference type="KEGG" id="ttf:THTE_4025"/>
<accession>A0A286RKY7</accession>
<organism evidence="6 7">
    <name type="scientific">Thermogutta terrifontis</name>
    <dbReference type="NCBI Taxonomy" id="1331910"/>
    <lineage>
        <taxon>Bacteria</taxon>
        <taxon>Pseudomonadati</taxon>
        <taxon>Planctomycetota</taxon>
        <taxon>Planctomycetia</taxon>
        <taxon>Pirellulales</taxon>
        <taxon>Thermoguttaceae</taxon>
        <taxon>Thermogutta</taxon>
    </lineage>
</organism>
<evidence type="ECO:0000313" key="7">
    <source>
        <dbReference type="Proteomes" id="UP000215086"/>
    </source>
</evidence>
<dbReference type="Pfam" id="PF14559">
    <property type="entry name" value="TPR_19"/>
    <property type="match status" value="1"/>
</dbReference>
<feature type="region of interest" description="Disordered" evidence="4">
    <location>
        <begin position="1"/>
        <end position="23"/>
    </location>
</feature>
<feature type="repeat" description="TPR" evidence="3">
    <location>
        <begin position="133"/>
        <end position="166"/>
    </location>
</feature>
<feature type="repeat" description="TPR" evidence="3">
    <location>
        <begin position="99"/>
        <end position="132"/>
    </location>
</feature>
<evidence type="ECO:0000256" key="3">
    <source>
        <dbReference type="PROSITE-ProRule" id="PRU00339"/>
    </source>
</evidence>
<feature type="repeat" description="TPR" evidence="3">
    <location>
        <begin position="358"/>
        <end position="391"/>
    </location>
</feature>
<keyword evidence="1" id="KW-0677">Repeat</keyword>
<keyword evidence="5" id="KW-0812">Transmembrane</keyword>
<protein>
    <submittedName>
        <fullName evidence="6">TPR repeat</fullName>
    </submittedName>
</protein>
<dbReference type="Proteomes" id="UP000215086">
    <property type="component" value="Chromosome"/>
</dbReference>
<dbReference type="PANTHER" id="PTHR12558:SF13">
    <property type="entry name" value="CELL DIVISION CYCLE PROTEIN 27 HOMOLOG"/>
    <property type="match status" value="1"/>
</dbReference>
<proteinExistence type="predicted"/>
<evidence type="ECO:0000256" key="5">
    <source>
        <dbReference type="SAM" id="Phobius"/>
    </source>
</evidence>
<dbReference type="Gene3D" id="1.25.40.10">
    <property type="entry name" value="Tetratricopeptide repeat domain"/>
    <property type="match status" value="2"/>
</dbReference>
<evidence type="ECO:0000313" key="6">
    <source>
        <dbReference type="EMBL" id="ASV76626.1"/>
    </source>
</evidence>
<reference evidence="6 7" key="1">
    <citation type="journal article" name="Front. Microbiol.">
        <title>Sugar Metabolism of the First Thermophilic Planctomycete Thermogutta terrifontis: Comparative Genomic and Transcriptomic Approaches.</title>
        <authorList>
            <person name="Elcheninov A.G."/>
            <person name="Menzel P."/>
            <person name="Gudbergsdottir S.R."/>
            <person name="Slesarev A.I."/>
            <person name="Kadnikov V.V."/>
            <person name="Krogh A."/>
            <person name="Bonch-Osmolovskaya E.A."/>
            <person name="Peng X."/>
            <person name="Kublanov I.V."/>
        </authorList>
    </citation>
    <scope>NUCLEOTIDE SEQUENCE [LARGE SCALE GENOMIC DNA]</scope>
    <source>
        <strain evidence="6 7">R1</strain>
    </source>
</reference>
<dbReference type="Pfam" id="PF13432">
    <property type="entry name" value="TPR_16"/>
    <property type="match status" value="2"/>
</dbReference>
<dbReference type="InterPro" id="IPR019734">
    <property type="entry name" value="TPR_rpt"/>
</dbReference>
<name>A0A286RKY7_9BACT</name>
<dbReference type="Pfam" id="PF07719">
    <property type="entry name" value="TPR_2"/>
    <property type="match status" value="1"/>
</dbReference>
<evidence type="ECO:0000256" key="1">
    <source>
        <dbReference type="ARBA" id="ARBA00022737"/>
    </source>
</evidence>
<sequence>MRLTDENLPGRSDAESLSESPAAPEKPVRRRSLWVRKRFWAGCAGLLLIGVLFRLVWDWTHPPSPLLQVAADAAPEVAELLREANQLAQDTVAIFPDDPYAWDVMGQLLGRFGKTEEAAQCWEKALKLDPKFAVGYQSLGNLALERGELKKAAEYYRRAWELERDSSVYPVQLAEVLIQDGRLEEARQVLTECLRRHPRSLPARALLGQILVPLKDYSAACEHLMYVITANPEYTNAYYPLSTALSRLGQTEEARKYLARFQELKRRDEQRHRMDLKKETQLPAVRAAVARAYLLVAKIYIARGDISTGERLLNRGQELNPDEKEIPPLLAWLQFKTGRENEATSILRDYRQKHGNSLEAQMAAGKVFAEFKKFEEAEAAYRRAIELTPLEAGGYAALASLYITAGRRPFDAHVLALRAVAREPAPQFFFILALAAQRDGDTPAALAAAQEAARLDPSNDQYQRLLESLRRTP</sequence>
<gene>
    <name evidence="6" type="ORF">THTE_4025</name>
</gene>
<feature type="repeat" description="TPR" evidence="3">
    <location>
        <begin position="290"/>
        <end position="323"/>
    </location>
</feature>
<dbReference type="PROSITE" id="PS50005">
    <property type="entry name" value="TPR"/>
    <property type="match status" value="4"/>
</dbReference>
<dbReference type="InterPro" id="IPR011990">
    <property type="entry name" value="TPR-like_helical_dom_sf"/>
</dbReference>
<dbReference type="PANTHER" id="PTHR12558">
    <property type="entry name" value="CELL DIVISION CYCLE 16,23,27"/>
    <property type="match status" value="1"/>
</dbReference>
<dbReference type="EMBL" id="CP018477">
    <property type="protein sequence ID" value="ASV76626.1"/>
    <property type="molecule type" value="Genomic_DNA"/>
</dbReference>
<keyword evidence="2 3" id="KW-0802">TPR repeat</keyword>
<evidence type="ECO:0000256" key="4">
    <source>
        <dbReference type="SAM" id="MobiDB-lite"/>
    </source>
</evidence>
<feature type="transmembrane region" description="Helical" evidence="5">
    <location>
        <begin position="39"/>
        <end position="57"/>
    </location>
</feature>
<dbReference type="AlphaFoldDB" id="A0A286RKY7"/>
<dbReference type="SUPFAM" id="SSF48452">
    <property type="entry name" value="TPR-like"/>
    <property type="match status" value="3"/>
</dbReference>
<dbReference type="SMART" id="SM00028">
    <property type="entry name" value="TPR"/>
    <property type="match status" value="8"/>
</dbReference>
<keyword evidence="7" id="KW-1185">Reference proteome</keyword>
<keyword evidence="5" id="KW-1133">Transmembrane helix</keyword>